<feature type="signal peptide" evidence="11">
    <location>
        <begin position="1"/>
        <end position="19"/>
    </location>
</feature>
<dbReference type="InterPro" id="IPR008427">
    <property type="entry name" value="Extracellular_membr_CFEM_dom"/>
</dbReference>
<feature type="binding site" description="axial binding residue" evidence="9">
    <location>
        <position position="49"/>
    </location>
    <ligand>
        <name>heme</name>
        <dbReference type="ChEBI" id="CHEBI:30413"/>
    </ligand>
    <ligandPart>
        <name>Fe</name>
        <dbReference type="ChEBI" id="CHEBI:18248"/>
    </ligandPart>
</feature>
<feature type="region of interest" description="Disordered" evidence="10">
    <location>
        <begin position="167"/>
        <end position="193"/>
    </location>
</feature>
<evidence type="ECO:0000313" key="14">
    <source>
        <dbReference type="Proteomes" id="UP001583280"/>
    </source>
</evidence>
<keyword evidence="9" id="KW-0349">Heme</keyword>
<evidence type="ECO:0000256" key="3">
    <source>
        <dbReference type="ARBA" id="ARBA00010031"/>
    </source>
</evidence>
<accession>A0ABR3YHM0</accession>
<evidence type="ECO:0000259" key="12">
    <source>
        <dbReference type="PROSITE" id="PS52012"/>
    </source>
</evidence>
<evidence type="ECO:0000256" key="6">
    <source>
        <dbReference type="ARBA" id="ARBA00022729"/>
    </source>
</evidence>
<evidence type="ECO:0000256" key="5">
    <source>
        <dbReference type="ARBA" id="ARBA00022622"/>
    </source>
</evidence>
<keyword evidence="9" id="KW-0408">Iron</keyword>
<dbReference type="Proteomes" id="UP001583280">
    <property type="component" value="Unassembled WGS sequence"/>
</dbReference>
<keyword evidence="7 9" id="KW-1015">Disulfide bond</keyword>
<evidence type="ECO:0000256" key="10">
    <source>
        <dbReference type="SAM" id="MobiDB-lite"/>
    </source>
</evidence>
<feature type="compositionally biased region" description="Low complexity" evidence="10">
    <location>
        <begin position="169"/>
        <end position="184"/>
    </location>
</feature>
<comment type="caution">
    <text evidence="9">Lacks conserved residue(s) required for the propagation of feature annotation.</text>
</comment>
<evidence type="ECO:0000256" key="8">
    <source>
        <dbReference type="ARBA" id="ARBA00023288"/>
    </source>
</evidence>
<dbReference type="EMBL" id="JAWDJO010000301">
    <property type="protein sequence ID" value="KAL1887717.1"/>
    <property type="molecule type" value="Genomic_DNA"/>
</dbReference>
<evidence type="ECO:0000256" key="4">
    <source>
        <dbReference type="ARBA" id="ARBA00022525"/>
    </source>
</evidence>
<protein>
    <recommendedName>
        <fullName evidence="12">CFEM domain-containing protein</fullName>
    </recommendedName>
</protein>
<keyword evidence="6 11" id="KW-0732">Signal</keyword>
<keyword evidence="8" id="KW-0449">Lipoprotein</keyword>
<dbReference type="PROSITE" id="PS52012">
    <property type="entry name" value="CFEM"/>
    <property type="match status" value="1"/>
</dbReference>
<dbReference type="Pfam" id="PF05730">
    <property type="entry name" value="CFEM"/>
    <property type="match status" value="1"/>
</dbReference>
<gene>
    <name evidence="13" type="ORF">Cpir12675_006445</name>
</gene>
<feature type="disulfide bond" evidence="9">
    <location>
        <begin position="45"/>
        <end position="52"/>
    </location>
</feature>
<keyword evidence="5" id="KW-0325">Glycoprotein</keyword>
<keyword evidence="5" id="KW-0336">GPI-anchor</keyword>
<evidence type="ECO:0000256" key="2">
    <source>
        <dbReference type="ARBA" id="ARBA00004613"/>
    </source>
</evidence>
<feature type="chain" id="PRO_5047405151" description="CFEM domain-containing protein" evidence="11">
    <location>
        <begin position="20"/>
        <end position="225"/>
    </location>
</feature>
<feature type="domain" description="CFEM" evidence="12">
    <location>
        <begin position="4"/>
        <end position="116"/>
    </location>
</feature>
<keyword evidence="5" id="KW-0472">Membrane</keyword>
<organism evidence="13 14">
    <name type="scientific">Ceratocystis pirilliformis</name>
    <dbReference type="NCBI Taxonomy" id="259994"/>
    <lineage>
        <taxon>Eukaryota</taxon>
        <taxon>Fungi</taxon>
        <taxon>Dikarya</taxon>
        <taxon>Ascomycota</taxon>
        <taxon>Pezizomycotina</taxon>
        <taxon>Sordariomycetes</taxon>
        <taxon>Hypocreomycetidae</taxon>
        <taxon>Microascales</taxon>
        <taxon>Ceratocystidaceae</taxon>
        <taxon>Ceratocystis</taxon>
    </lineage>
</organism>
<evidence type="ECO:0000256" key="1">
    <source>
        <dbReference type="ARBA" id="ARBA00004589"/>
    </source>
</evidence>
<comment type="subcellular location">
    <subcellularLocation>
        <location evidence="1">Membrane</location>
        <topology evidence="1">Lipid-anchor</topology>
        <topology evidence="1">GPI-anchor</topology>
    </subcellularLocation>
    <subcellularLocation>
        <location evidence="2">Secreted</location>
    </subcellularLocation>
</comment>
<name>A0ABR3YHM0_9PEZI</name>
<keyword evidence="9" id="KW-0479">Metal-binding</keyword>
<evidence type="ECO:0000313" key="13">
    <source>
        <dbReference type="EMBL" id="KAL1887717.1"/>
    </source>
</evidence>
<evidence type="ECO:0000256" key="11">
    <source>
        <dbReference type="SAM" id="SignalP"/>
    </source>
</evidence>
<sequence>MHTPKLAAIAAVFASAVIAQPSEDVFGLAPCSARCYQQTAQLIGCSSDDFPCLCRVWDIDFRAQYTSCLIEGCIGSPSTTTVDELKQRVCSEALVSNSTASWLPTGTTFPTGITASNPGFVTDSPNTTSSLLTSTTTTFVGTFLTEMTPTNRTQQPHATIVGEATESIGQTSTGTPSTDTMTSGLAPSSPSVSASDRLGMADIKVLTACLVGAAMAVRVFTNGIF</sequence>
<proteinExistence type="inferred from homology"/>
<keyword evidence="14" id="KW-1185">Reference proteome</keyword>
<evidence type="ECO:0000256" key="7">
    <source>
        <dbReference type="ARBA" id="ARBA00023157"/>
    </source>
</evidence>
<evidence type="ECO:0000256" key="9">
    <source>
        <dbReference type="PROSITE-ProRule" id="PRU01356"/>
    </source>
</evidence>
<comment type="caution">
    <text evidence="13">The sequence shown here is derived from an EMBL/GenBank/DDBJ whole genome shotgun (WGS) entry which is preliminary data.</text>
</comment>
<reference evidence="13 14" key="1">
    <citation type="journal article" date="2024" name="IMA Fungus">
        <title>IMA Genome - F19 : A genome assembly and annotation guide to empower mycologists, including annotated draft genome sequences of Ceratocystis pirilliformis, Diaporthe australafricana, Fusarium ophioides, Paecilomyces lecythidis, and Sporothrix stenoceras.</title>
        <authorList>
            <person name="Aylward J."/>
            <person name="Wilson A.M."/>
            <person name="Visagie C.M."/>
            <person name="Spraker J."/>
            <person name="Barnes I."/>
            <person name="Buitendag C."/>
            <person name="Ceriani C."/>
            <person name="Del Mar Angel L."/>
            <person name="du Plessis D."/>
            <person name="Fuchs T."/>
            <person name="Gasser K."/>
            <person name="Kramer D."/>
            <person name="Li W."/>
            <person name="Munsamy K."/>
            <person name="Piso A."/>
            <person name="Price J.L."/>
            <person name="Sonnekus B."/>
            <person name="Thomas C."/>
            <person name="van der Nest A."/>
            <person name="van Dijk A."/>
            <person name="van Heerden A."/>
            <person name="van Vuuren N."/>
            <person name="Yilmaz N."/>
            <person name="Duong T.A."/>
            <person name="van der Merwe N.A."/>
            <person name="Wingfield M.J."/>
            <person name="Wingfield B.D."/>
        </authorList>
    </citation>
    <scope>NUCLEOTIDE SEQUENCE [LARGE SCALE GENOMIC DNA]</scope>
    <source>
        <strain evidence="13 14">CMW 12675</strain>
    </source>
</reference>
<keyword evidence="4" id="KW-0964">Secreted</keyword>
<comment type="similarity">
    <text evidence="3">Belongs to the RBT5 family.</text>
</comment>